<dbReference type="GO" id="GO:0005524">
    <property type="term" value="F:ATP binding"/>
    <property type="evidence" value="ECO:0007669"/>
    <property type="project" value="InterPro"/>
</dbReference>
<evidence type="ECO:0000313" key="7">
    <source>
        <dbReference type="Proteomes" id="UP000317429"/>
    </source>
</evidence>
<dbReference type="GO" id="GO:0046872">
    <property type="term" value="F:metal ion binding"/>
    <property type="evidence" value="ECO:0007669"/>
    <property type="project" value="TreeGrafter"/>
</dbReference>
<feature type="region of interest" description="Disordered" evidence="5">
    <location>
        <begin position="37"/>
        <end position="70"/>
    </location>
</feature>
<dbReference type="NCBIfam" id="NF001531">
    <property type="entry name" value="PRK00364.2-2"/>
    <property type="match status" value="1"/>
</dbReference>
<dbReference type="PANTHER" id="PTHR10772">
    <property type="entry name" value="10 KDA HEAT SHOCK PROTEIN"/>
    <property type="match status" value="1"/>
</dbReference>
<feature type="compositionally biased region" description="Low complexity" evidence="5">
    <location>
        <begin position="1"/>
        <end position="18"/>
    </location>
</feature>
<protein>
    <recommendedName>
        <fullName evidence="3">Co-chaperonin GroES</fullName>
    </recommendedName>
    <alternativeName>
        <fullName evidence="3">10 kDa chaperonin</fullName>
    </alternativeName>
    <alternativeName>
        <fullName evidence="3">Chaperonin-10</fullName>
        <shortName evidence="3">Cpn10</shortName>
    </alternativeName>
</protein>
<gene>
    <name evidence="6" type="primary">groS_1</name>
    <name evidence="3" type="synonym">groES</name>
    <name evidence="3" type="synonym">groS</name>
    <name evidence="6" type="ORF">Pla175_09860</name>
</gene>
<dbReference type="PRINTS" id="PR00297">
    <property type="entry name" value="CHAPERONIN10"/>
</dbReference>
<dbReference type="KEGG" id="pnd:Pla175_09860"/>
<dbReference type="GO" id="GO:0005737">
    <property type="term" value="C:cytoplasm"/>
    <property type="evidence" value="ECO:0007669"/>
    <property type="project" value="UniProtKB-SubCell"/>
</dbReference>
<dbReference type="Gene3D" id="2.30.33.40">
    <property type="entry name" value="GroES chaperonin"/>
    <property type="match status" value="1"/>
</dbReference>
<evidence type="ECO:0000256" key="5">
    <source>
        <dbReference type="SAM" id="MobiDB-lite"/>
    </source>
</evidence>
<sequence length="111" mass="11785">MATATKSKPAAAKQSKVKLQPMGDKVVVRRDESEDVTAGGIVLPDSSKDKPNRGTIASVGPGKMLDDGKRGPMQVKVGDRVLFTSYAPETITIGDEEMLLLSESDILAVIE</sequence>
<dbReference type="EMBL" id="CP036291">
    <property type="protein sequence ID" value="QDU87621.1"/>
    <property type="molecule type" value="Genomic_DNA"/>
</dbReference>
<dbReference type="GO" id="GO:0051082">
    <property type="term" value="F:unfolded protein binding"/>
    <property type="evidence" value="ECO:0007669"/>
    <property type="project" value="TreeGrafter"/>
</dbReference>
<dbReference type="InterPro" id="IPR020818">
    <property type="entry name" value="Chaperonin_GroES"/>
</dbReference>
<keyword evidence="7" id="KW-1185">Reference proteome</keyword>
<dbReference type="CDD" id="cd00320">
    <property type="entry name" value="cpn10"/>
    <property type="match status" value="1"/>
</dbReference>
<keyword evidence="3" id="KW-0963">Cytoplasm</keyword>
<dbReference type="FunFam" id="2.30.33.40:FF:000001">
    <property type="entry name" value="10 kDa chaperonin"/>
    <property type="match status" value="1"/>
</dbReference>
<dbReference type="SUPFAM" id="SSF50129">
    <property type="entry name" value="GroES-like"/>
    <property type="match status" value="1"/>
</dbReference>
<dbReference type="GO" id="GO:0051087">
    <property type="term" value="F:protein-folding chaperone binding"/>
    <property type="evidence" value="ECO:0007669"/>
    <property type="project" value="TreeGrafter"/>
</dbReference>
<organism evidence="6 7">
    <name type="scientific">Pirellulimonas nuda</name>
    <dbReference type="NCBI Taxonomy" id="2528009"/>
    <lineage>
        <taxon>Bacteria</taxon>
        <taxon>Pseudomonadati</taxon>
        <taxon>Planctomycetota</taxon>
        <taxon>Planctomycetia</taxon>
        <taxon>Pirellulales</taxon>
        <taxon>Lacipirellulaceae</taxon>
        <taxon>Pirellulimonas</taxon>
    </lineage>
</organism>
<comment type="similarity">
    <text evidence="1 3 4">Belongs to the GroES chaperonin family.</text>
</comment>
<feature type="region of interest" description="Disordered" evidence="5">
    <location>
        <begin position="1"/>
        <end position="23"/>
    </location>
</feature>
<dbReference type="Pfam" id="PF00166">
    <property type="entry name" value="Cpn10"/>
    <property type="match status" value="1"/>
</dbReference>
<proteinExistence type="inferred from homology"/>
<dbReference type="SMART" id="SM00883">
    <property type="entry name" value="Cpn10"/>
    <property type="match status" value="1"/>
</dbReference>
<dbReference type="NCBIfam" id="NF001533">
    <property type="entry name" value="PRK00364.2-4"/>
    <property type="match status" value="1"/>
</dbReference>
<reference evidence="6 7" key="1">
    <citation type="submission" date="2019-02" db="EMBL/GenBank/DDBJ databases">
        <title>Deep-cultivation of Planctomycetes and their phenomic and genomic characterization uncovers novel biology.</title>
        <authorList>
            <person name="Wiegand S."/>
            <person name="Jogler M."/>
            <person name="Boedeker C."/>
            <person name="Pinto D."/>
            <person name="Vollmers J."/>
            <person name="Rivas-Marin E."/>
            <person name="Kohn T."/>
            <person name="Peeters S.H."/>
            <person name="Heuer A."/>
            <person name="Rast P."/>
            <person name="Oberbeckmann S."/>
            <person name="Bunk B."/>
            <person name="Jeske O."/>
            <person name="Meyerdierks A."/>
            <person name="Storesund J.E."/>
            <person name="Kallscheuer N."/>
            <person name="Luecker S."/>
            <person name="Lage O.M."/>
            <person name="Pohl T."/>
            <person name="Merkel B.J."/>
            <person name="Hornburger P."/>
            <person name="Mueller R.-W."/>
            <person name="Bruemmer F."/>
            <person name="Labrenz M."/>
            <person name="Spormann A.M."/>
            <person name="Op den Camp H."/>
            <person name="Overmann J."/>
            <person name="Amann R."/>
            <person name="Jetten M.S.M."/>
            <person name="Mascher T."/>
            <person name="Medema M.H."/>
            <person name="Devos D.P."/>
            <person name="Kaster A.-K."/>
            <person name="Ovreas L."/>
            <person name="Rohde M."/>
            <person name="Galperin M.Y."/>
            <person name="Jogler C."/>
        </authorList>
    </citation>
    <scope>NUCLEOTIDE SEQUENCE [LARGE SCALE GENOMIC DNA]</scope>
    <source>
        <strain evidence="6 7">Pla175</strain>
    </source>
</reference>
<dbReference type="Proteomes" id="UP000317429">
    <property type="component" value="Chromosome"/>
</dbReference>
<dbReference type="InterPro" id="IPR037124">
    <property type="entry name" value="Chaperonin_GroES_sf"/>
</dbReference>
<evidence type="ECO:0000256" key="3">
    <source>
        <dbReference type="HAMAP-Rule" id="MF_00580"/>
    </source>
</evidence>
<dbReference type="RefSeq" id="WP_145281674.1">
    <property type="nucleotide sequence ID" value="NZ_CP036291.1"/>
</dbReference>
<dbReference type="InterPro" id="IPR011032">
    <property type="entry name" value="GroES-like_sf"/>
</dbReference>
<comment type="function">
    <text evidence="3 4">Together with the chaperonin GroEL, plays an essential role in assisting protein folding. The GroEL-GroES system forms a nano-cage that allows encapsulation of the non-native substrate proteins and provides a physical environment optimized to promote and accelerate protein folding. GroES binds to the apical surface of the GroEL ring, thereby capping the opening of the GroEL channel.</text>
</comment>
<accession>A0A518D811</accession>
<keyword evidence="2 3" id="KW-0143">Chaperone</keyword>
<evidence type="ECO:0000256" key="1">
    <source>
        <dbReference type="ARBA" id="ARBA00006975"/>
    </source>
</evidence>
<dbReference type="PANTHER" id="PTHR10772:SF58">
    <property type="entry name" value="CO-CHAPERONIN GROES"/>
    <property type="match status" value="1"/>
</dbReference>
<dbReference type="HAMAP" id="MF_00580">
    <property type="entry name" value="CH10"/>
    <property type="match status" value="1"/>
</dbReference>
<evidence type="ECO:0000256" key="4">
    <source>
        <dbReference type="RuleBase" id="RU000535"/>
    </source>
</evidence>
<dbReference type="OrthoDB" id="9806791at2"/>
<comment type="subunit">
    <text evidence="3">Heptamer of 7 subunits arranged in a ring. Interacts with the chaperonin GroEL.</text>
</comment>
<dbReference type="AlphaFoldDB" id="A0A518D811"/>
<dbReference type="GO" id="GO:0044183">
    <property type="term" value="F:protein folding chaperone"/>
    <property type="evidence" value="ECO:0007669"/>
    <property type="project" value="InterPro"/>
</dbReference>
<evidence type="ECO:0000313" key="6">
    <source>
        <dbReference type="EMBL" id="QDU87621.1"/>
    </source>
</evidence>
<name>A0A518D811_9BACT</name>
<comment type="subcellular location">
    <subcellularLocation>
        <location evidence="3">Cytoplasm</location>
    </subcellularLocation>
</comment>
<evidence type="ECO:0000256" key="2">
    <source>
        <dbReference type="ARBA" id="ARBA00023186"/>
    </source>
</evidence>